<organism evidence="2 3">
    <name type="scientific">Metarhizium robertsii</name>
    <dbReference type="NCBI Taxonomy" id="568076"/>
    <lineage>
        <taxon>Eukaryota</taxon>
        <taxon>Fungi</taxon>
        <taxon>Dikarya</taxon>
        <taxon>Ascomycota</taxon>
        <taxon>Pezizomycotina</taxon>
        <taxon>Sordariomycetes</taxon>
        <taxon>Hypocreomycetidae</taxon>
        <taxon>Hypocreales</taxon>
        <taxon>Clavicipitaceae</taxon>
        <taxon>Metarhizium</taxon>
    </lineage>
</organism>
<keyword evidence="2" id="KW-0808">Transferase</keyword>
<comment type="caution">
    <text evidence="2">The sequence shown here is derived from an EMBL/GenBank/DDBJ whole genome shotgun (WGS) entry which is preliminary data.</text>
</comment>
<evidence type="ECO:0000313" key="3">
    <source>
        <dbReference type="Proteomes" id="UP000030151"/>
    </source>
</evidence>
<dbReference type="eggNOG" id="ENOG502T846">
    <property type="taxonomic scope" value="Eukaryota"/>
</dbReference>
<dbReference type="InterPro" id="IPR011009">
    <property type="entry name" value="Kinase-like_dom_sf"/>
</dbReference>
<keyword evidence="2" id="KW-0418">Kinase</keyword>
<dbReference type="Pfam" id="PF01636">
    <property type="entry name" value="APH"/>
    <property type="match status" value="1"/>
</dbReference>
<dbReference type="Proteomes" id="UP000030151">
    <property type="component" value="Unassembled WGS sequence"/>
</dbReference>
<gene>
    <name evidence="2" type="ORF">X797_000166</name>
</gene>
<dbReference type="SUPFAM" id="SSF56112">
    <property type="entry name" value="Protein kinase-like (PK-like)"/>
    <property type="match status" value="1"/>
</dbReference>
<proteinExistence type="predicted"/>
<accession>A0A0A1V795</accession>
<dbReference type="Gene3D" id="3.90.1200.10">
    <property type="match status" value="1"/>
</dbReference>
<dbReference type="AlphaFoldDB" id="A0A0A1V795"/>
<dbReference type="GO" id="GO:0016301">
    <property type="term" value="F:kinase activity"/>
    <property type="evidence" value="ECO:0007669"/>
    <property type="project" value="UniProtKB-KW"/>
</dbReference>
<evidence type="ECO:0000313" key="2">
    <source>
        <dbReference type="EMBL" id="EXV05451.1"/>
    </source>
</evidence>
<dbReference type="HOGENOM" id="CLU_081774_0_0_1"/>
<dbReference type="EMBL" id="JELW01000001">
    <property type="protein sequence ID" value="EXV05451.1"/>
    <property type="molecule type" value="Genomic_DNA"/>
</dbReference>
<name>A0A0A1V795_9HYPO</name>
<evidence type="ECO:0000259" key="1">
    <source>
        <dbReference type="Pfam" id="PF01636"/>
    </source>
</evidence>
<dbReference type="InterPro" id="IPR002575">
    <property type="entry name" value="Aminoglycoside_PTrfase"/>
</dbReference>
<feature type="domain" description="Aminoglycoside phosphotransferase" evidence="1">
    <location>
        <begin position="19"/>
        <end position="242"/>
    </location>
</feature>
<reference evidence="2 3" key="1">
    <citation type="submission" date="2014-02" db="EMBL/GenBank/DDBJ databases">
        <title>The genome sequence of the entomopathogenic fungus Metarhizium robertsii ARSEF 2575.</title>
        <authorList>
            <person name="Giuliano Garisto Donzelli B."/>
            <person name="Roe B.A."/>
            <person name="Macmil S.L."/>
            <person name="Krasnoff S.B."/>
            <person name="Gibson D.M."/>
        </authorList>
    </citation>
    <scope>NUCLEOTIDE SEQUENCE [LARGE SCALE GENOMIC DNA]</scope>
    <source>
        <strain evidence="2 3">ARSEF 2575</strain>
    </source>
</reference>
<dbReference type="OrthoDB" id="4519212at2759"/>
<protein>
    <submittedName>
        <fullName evidence="2">Aminoglycoside 3'-phosphotransferase/choline kinase domain protein</fullName>
    </submittedName>
</protein>
<sequence length="305" mass="34256">MNRARAPAHPFVIAAQLTDVEPVAEGLEFHVYKAQSPHYGPVALRIPQHKVFQNVNDPSNDAGELLAQELDIYRLLHGGPVPVPRAFELLEINGFPAMLSEFIEDDGTQASPAEMGRVAALIHTSHVPEDWDTRLVAMEAGDVFTTLVNRMVRRFQQFLKHEPASKSWIPERHVLQEIAEKLRRFPPRLLHMDLRDVNLRVRRGRVVAVLDWTNCLVGPTAVDLYRIMELEKLGSEFLEAYSDVVPLPRVTAEEETLLRLDAALMIALVFISEAPDEVLRGPAVKRVQELAAMLQTPRGPDADLP</sequence>